<gene>
    <name evidence="1" type="ORF">NCTC13149_00576</name>
</gene>
<protein>
    <submittedName>
        <fullName evidence="1">Protein of uncharacterized function (DUF2922)</fullName>
    </submittedName>
</protein>
<dbReference type="OrthoDB" id="9795264at2"/>
<evidence type="ECO:0000313" key="2">
    <source>
        <dbReference type="Proteomes" id="UP000255517"/>
    </source>
</evidence>
<dbReference type="RefSeq" id="WP_019034409.1">
    <property type="nucleotide sequence ID" value="NZ_UGSZ01000001.1"/>
</dbReference>
<accession>A0A379C3G7</accession>
<proteinExistence type="predicted"/>
<name>A0A379C3G7_9FIRM</name>
<dbReference type="AlphaFoldDB" id="A0A379C3G7"/>
<dbReference type="STRING" id="1122949.GCA_000378725_00468"/>
<dbReference type="InterPro" id="IPR021321">
    <property type="entry name" value="DUF2922"/>
</dbReference>
<dbReference type="Proteomes" id="UP000255517">
    <property type="component" value="Unassembled WGS sequence"/>
</dbReference>
<evidence type="ECO:0000313" key="1">
    <source>
        <dbReference type="EMBL" id="SUB56774.1"/>
    </source>
</evidence>
<dbReference type="EMBL" id="UGSZ01000001">
    <property type="protein sequence ID" value="SUB56774.1"/>
    <property type="molecule type" value="Genomic_DNA"/>
</dbReference>
<sequence length="70" mass="7906">MSKSLRLEFEDQEENKATITITDPKDGLTKADAKEFGDFLVSNSIVRGKKAKLNKFDKAFIVTRTEVELV</sequence>
<reference evidence="1 2" key="1">
    <citation type="submission" date="2018-06" db="EMBL/GenBank/DDBJ databases">
        <authorList>
            <consortium name="Pathogen Informatics"/>
            <person name="Doyle S."/>
        </authorList>
    </citation>
    <scope>NUCLEOTIDE SEQUENCE [LARGE SCALE GENOMIC DNA]</scope>
    <source>
        <strain evidence="1 2">NCTC13149</strain>
    </source>
</reference>
<organism evidence="1 2">
    <name type="scientific">Peptoniphilus lacrimalis</name>
    <dbReference type="NCBI Taxonomy" id="33031"/>
    <lineage>
        <taxon>Bacteria</taxon>
        <taxon>Bacillati</taxon>
        <taxon>Bacillota</taxon>
        <taxon>Tissierellia</taxon>
        <taxon>Tissierellales</taxon>
        <taxon>Peptoniphilaceae</taxon>
        <taxon>Peptoniphilus</taxon>
    </lineage>
</organism>
<dbReference type="Pfam" id="PF11148">
    <property type="entry name" value="DUF2922"/>
    <property type="match status" value="1"/>
</dbReference>